<dbReference type="AlphaFoldDB" id="A0A238D2K6"/>
<protein>
    <submittedName>
        <fullName evidence="1">Uncharacterized protein</fullName>
    </submittedName>
</protein>
<keyword evidence="2" id="KW-1185">Reference proteome</keyword>
<reference evidence="1 2" key="1">
    <citation type="submission" date="2016-06" db="EMBL/GenBank/DDBJ databases">
        <authorList>
            <person name="Kjaerup R.B."/>
            <person name="Dalgaard T.S."/>
            <person name="Juul-Madsen H.R."/>
        </authorList>
    </citation>
    <scope>NUCLEOTIDE SEQUENCE [LARGE SCALE GENOMIC DNA]</scope>
    <source>
        <strain evidence="1 2">DSM 16361</strain>
    </source>
</reference>
<dbReference type="Proteomes" id="UP000214566">
    <property type="component" value="Unassembled WGS sequence"/>
</dbReference>
<accession>A0A238D2K6</accession>
<gene>
    <name evidence="1" type="ORF">THIARS_60182</name>
</gene>
<evidence type="ECO:0000313" key="2">
    <source>
        <dbReference type="Proteomes" id="UP000214566"/>
    </source>
</evidence>
<name>A0A238D2K6_THIDL</name>
<evidence type="ECO:0000313" key="1">
    <source>
        <dbReference type="EMBL" id="SBP87469.1"/>
    </source>
</evidence>
<sequence>MLWFSGVPRSGPSPQPVGWSAHCQGGVKVHARRSCPPDSLLVPRQRLGVIDRSMMVYLPPAEWATEILEHATGSYRQGYRATVTREFASLATREHDGVIAHIFDDIVELHPHLRGAAEDAPVQRADVVEPAHDPAQRIVQRDQRTWRPYGLQCVQRALVEGEVETFERGTRALKGWLTRLDSTVGCAAAVGSRQHLRCWHGCFLSSTRCLAGLTPC</sequence>
<dbReference type="EMBL" id="FLMQ01000055">
    <property type="protein sequence ID" value="SBP87469.1"/>
    <property type="molecule type" value="Genomic_DNA"/>
</dbReference>
<proteinExistence type="predicted"/>
<organism evidence="1 2">
    <name type="scientific">Thiomonas delicata</name>
    <name type="common">Thiomonas cuprina</name>
    <dbReference type="NCBI Taxonomy" id="364030"/>
    <lineage>
        <taxon>Bacteria</taxon>
        <taxon>Pseudomonadati</taxon>
        <taxon>Pseudomonadota</taxon>
        <taxon>Betaproteobacteria</taxon>
        <taxon>Burkholderiales</taxon>
        <taxon>Thiomonas</taxon>
    </lineage>
</organism>